<gene>
    <name evidence="3" type="ORF">KIP89_12950</name>
</gene>
<dbReference type="Pfam" id="PF12779">
    <property type="entry name" value="WXXGXW"/>
    <property type="match status" value="2"/>
</dbReference>
<dbReference type="InterPro" id="IPR024447">
    <property type="entry name" value="YXWGXW_rpt"/>
</dbReference>
<proteinExistence type="predicted"/>
<feature type="signal peptide" evidence="2">
    <location>
        <begin position="1"/>
        <end position="30"/>
    </location>
</feature>
<feature type="compositionally biased region" description="Pro residues" evidence="1">
    <location>
        <begin position="32"/>
        <end position="47"/>
    </location>
</feature>
<feature type="chain" id="PRO_5047057647" evidence="2">
    <location>
        <begin position="31"/>
        <end position="114"/>
    </location>
</feature>
<dbReference type="RefSeq" id="WP_213755850.1">
    <property type="nucleotide sequence ID" value="NZ_JAHCQH010000017.1"/>
</dbReference>
<keyword evidence="2" id="KW-0732">Signal</keyword>
<reference evidence="3" key="1">
    <citation type="submission" date="2021-05" db="EMBL/GenBank/DDBJ databases">
        <authorList>
            <person name="Sun Q."/>
            <person name="Inoue M."/>
        </authorList>
    </citation>
    <scope>NUCLEOTIDE SEQUENCE</scope>
    <source>
        <strain evidence="3">VKM B-3255</strain>
    </source>
</reference>
<organism evidence="3 4">
    <name type="scientific">Ancylobacter radicis</name>
    <dbReference type="NCBI Taxonomy" id="2836179"/>
    <lineage>
        <taxon>Bacteria</taxon>
        <taxon>Pseudomonadati</taxon>
        <taxon>Pseudomonadota</taxon>
        <taxon>Alphaproteobacteria</taxon>
        <taxon>Hyphomicrobiales</taxon>
        <taxon>Xanthobacteraceae</taxon>
        <taxon>Ancylobacter</taxon>
    </lineage>
</organism>
<evidence type="ECO:0000313" key="4">
    <source>
        <dbReference type="Proteomes" id="UP001166585"/>
    </source>
</evidence>
<protein>
    <submittedName>
        <fullName evidence="3">YXWGXW repeat-containing protein</fullName>
    </submittedName>
</protein>
<comment type="caution">
    <text evidence="3">The sequence shown here is derived from an EMBL/GenBank/DDBJ whole genome shotgun (WGS) entry which is preliminary data.</text>
</comment>
<dbReference type="Proteomes" id="UP001166585">
    <property type="component" value="Unassembled WGS sequence"/>
</dbReference>
<evidence type="ECO:0000313" key="3">
    <source>
        <dbReference type="EMBL" id="MBS9478016.1"/>
    </source>
</evidence>
<evidence type="ECO:0000256" key="1">
    <source>
        <dbReference type="SAM" id="MobiDB-lite"/>
    </source>
</evidence>
<keyword evidence="4" id="KW-1185">Reference proteome</keyword>
<sequence>MISRRSLVKGLLSATLAAPLGLSLLPAAEAQPAPPPPGAVPPGPPPPPRREPRPAARRGYVWVPGHWNWSARYRWVWVPGHWEEARRGFVYAGPRWVLRRGRWVYEPGRWVRAR</sequence>
<dbReference type="EMBL" id="JAHCQH010000017">
    <property type="protein sequence ID" value="MBS9478016.1"/>
    <property type="molecule type" value="Genomic_DNA"/>
</dbReference>
<feature type="region of interest" description="Disordered" evidence="1">
    <location>
        <begin position="27"/>
        <end position="55"/>
    </location>
</feature>
<evidence type="ECO:0000256" key="2">
    <source>
        <dbReference type="SAM" id="SignalP"/>
    </source>
</evidence>
<name>A0ABS5R8L3_9HYPH</name>
<accession>A0ABS5R8L3</accession>
<dbReference type="PROSITE" id="PS51318">
    <property type="entry name" value="TAT"/>
    <property type="match status" value="1"/>
</dbReference>
<dbReference type="InterPro" id="IPR006311">
    <property type="entry name" value="TAT_signal"/>
</dbReference>